<evidence type="ECO:0000313" key="5">
    <source>
        <dbReference type="Proteomes" id="UP000198811"/>
    </source>
</evidence>
<proteinExistence type="predicted"/>
<accession>A0A239ZMP1</accession>
<dbReference type="RefSeq" id="WP_089863018.1">
    <property type="nucleotide sequence ID" value="NZ_CP173238.1"/>
</dbReference>
<dbReference type="Pfam" id="PF00085">
    <property type="entry name" value="Thioredoxin"/>
    <property type="match status" value="1"/>
</dbReference>
<dbReference type="InterPro" id="IPR013766">
    <property type="entry name" value="Thioredoxin_domain"/>
</dbReference>
<dbReference type="OrthoDB" id="411356at2"/>
<sequence>MKNLKNIEEMESVINKNEMALIYIWGNSCNVCHALKAKIEEVIKEYPNIQCYDVELDKVKEIQSRFSVFTVPIILFYIKERETLRESRYVNIKEFKNNIDRYYKLYYF</sequence>
<evidence type="ECO:0000313" key="7">
    <source>
        <dbReference type="Proteomes" id="UP000528432"/>
    </source>
</evidence>
<evidence type="ECO:0000313" key="3">
    <source>
        <dbReference type="EMBL" id="SDK83283.1"/>
    </source>
</evidence>
<reference evidence="3 5" key="1">
    <citation type="submission" date="2016-10" db="EMBL/GenBank/DDBJ databases">
        <authorList>
            <person name="Varghese N."/>
            <person name="Submissions S."/>
        </authorList>
    </citation>
    <scope>NUCLEOTIDE SEQUENCE [LARGE SCALE GENOMIC DNA]</scope>
    <source>
        <strain evidence="3 5">NLAE-zl-C224</strain>
    </source>
</reference>
<dbReference type="EMBL" id="JABFIF010000020">
    <property type="protein sequence ID" value="NOH16652.1"/>
    <property type="molecule type" value="Genomic_DNA"/>
</dbReference>
<dbReference type="Gene3D" id="3.40.30.10">
    <property type="entry name" value="Glutaredoxin"/>
    <property type="match status" value="1"/>
</dbReference>
<dbReference type="GeneID" id="70576676"/>
<gene>
    <name evidence="2" type="ORF">HMJ28_09670</name>
    <name evidence="4" type="ORF">NCTC13028_02533</name>
    <name evidence="3" type="ORF">SAMN05216497_101154</name>
</gene>
<dbReference type="EMBL" id="UAWC01000027">
    <property type="protein sequence ID" value="SQB36699.1"/>
    <property type="molecule type" value="Genomic_DNA"/>
</dbReference>
<dbReference type="STRING" id="1494.SAMN05216497_101154"/>
<dbReference type="InterPro" id="IPR036249">
    <property type="entry name" value="Thioredoxin-like_sf"/>
</dbReference>
<evidence type="ECO:0000313" key="2">
    <source>
        <dbReference type="EMBL" id="NOH16652.1"/>
    </source>
</evidence>
<dbReference type="Proteomes" id="UP000198811">
    <property type="component" value="Unassembled WGS sequence"/>
</dbReference>
<organism evidence="4 6">
    <name type="scientific">Clostridium cochlearium</name>
    <dbReference type="NCBI Taxonomy" id="1494"/>
    <lineage>
        <taxon>Bacteria</taxon>
        <taxon>Bacillati</taxon>
        <taxon>Bacillota</taxon>
        <taxon>Clostridia</taxon>
        <taxon>Eubacteriales</taxon>
        <taxon>Clostridiaceae</taxon>
        <taxon>Clostridium</taxon>
    </lineage>
</organism>
<keyword evidence="5" id="KW-1185">Reference proteome</keyword>
<reference evidence="2 7" key="3">
    <citation type="submission" date="2020-05" db="EMBL/GenBank/DDBJ databases">
        <title>Draft genome sequence of Clostridium cochlearium strain AGROS13 isolated from a sheep dairy farm in New Zealand.</title>
        <authorList>
            <person name="Gupta T.B."/>
            <person name="Jauregui R."/>
            <person name="Risson A.N."/>
            <person name="Brightwell G."/>
            <person name="Maclean P."/>
        </authorList>
    </citation>
    <scope>NUCLEOTIDE SEQUENCE [LARGE SCALE GENOMIC DNA]</scope>
    <source>
        <strain evidence="2 7">AGROS13</strain>
    </source>
</reference>
<evidence type="ECO:0000313" key="4">
    <source>
        <dbReference type="EMBL" id="SQB36699.1"/>
    </source>
</evidence>
<name>A0A239ZMP1_CLOCO</name>
<dbReference type="SUPFAM" id="SSF52833">
    <property type="entry name" value="Thioredoxin-like"/>
    <property type="match status" value="1"/>
</dbReference>
<reference evidence="4 6" key="2">
    <citation type="submission" date="2018-06" db="EMBL/GenBank/DDBJ databases">
        <authorList>
            <consortium name="Pathogen Informatics"/>
            <person name="Doyle S."/>
        </authorList>
    </citation>
    <scope>NUCLEOTIDE SEQUENCE [LARGE SCALE GENOMIC DNA]</scope>
    <source>
        <strain evidence="4 6">NCTC13028</strain>
    </source>
</reference>
<protein>
    <submittedName>
        <fullName evidence="2 4">Thioredoxin</fullName>
    </submittedName>
</protein>
<dbReference type="Proteomes" id="UP000528432">
    <property type="component" value="Unassembled WGS sequence"/>
</dbReference>
<dbReference type="EMBL" id="FNGL01000001">
    <property type="protein sequence ID" value="SDK83283.1"/>
    <property type="molecule type" value="Genomic_DNA"/>
</dbReference>
<evidence type="ECO:0000259" key="1">
    <source>
        <dbReference type="Pfam" id="PF00085"/>
    </source>
</evidence>
<feature type="domain" description="Thioredoxin" evidence="1">
    <location>
        <begin position="9"/>
        <end position="83"/>
    </location>
</feature>
<dbReference type="CDD" id="cd02947">
    <property type="entry name" value="TRX_family"/>
    <property type="match status" value="1"/>
</dbReference>
<dbReference type="Proteomes" id="UP000250223">
    <property type="component" value="Unassembled WGS sequence"/>
</dbReference>
<evidence type="ECO:0000313" key="6">
    <source>
        <dbReference type="Proteomes" id="UP000250223"/>
    </source>
</evidence>
<dbReference type="AlphaFoldDB" id="A0A239ZMP1"/>